<reference evidence="3" key="1">
    <citation type="journal article" date="2019" name="Int. J. Syst. Evol. Microbiol.">
        <title>The Global Catalogue of Microorganisms (GCM) 10K type strain sequencing project: providing services to taxonomists for standard genome sequencing and annotation.</title>
        <authorList>
            <consortium name="The Broad Institute Genomics Platform"/>
            <consortium name="The Broad Institute Genome Sequencing Center for Infectious Disease"/>
            <person name="Wu L."/>
            <person name="Ma J."/>
        </authorList>
    </citation>
    <scope>NUCLEOTIDE SEQUENCE [LARGE SCALE GENOMIC DNA]</scope>
    <source>
        <strain evidence="3">JCM 18304</strain>
    </source>
</reference>
<sequence>MTIDPTPGWRRRATRARGATALAAHRGERIVGDEAAMGDRPRVHPISKCESRSSAIRRRGIHPDEVPDAGRAGLSAPINSA</sequence>
<evidence type="ECO:0000313" key="3">
    <source>
        <dbReference type="Proteomes" id="UP001501570"/>
    </source>
</evidence>
<name>A0ABP9SLK4_9ACTN</name>
<feature type="region of interest" description="Disordered" evidence="1">
    <location>
        <begin position="39"/>
        <end position="81"/>
    </location>
</feature>
<evidence type="ECO:0000256" key="1">
    <source>
        <dbReference type="SAM" id="MobiDB-lite"/>
    </source>
</evidence>
<organism evidence="2 3">
    <name type="scientific">Rugosimonospora acidiphila</name>
    <dbReference type="NCBI Taxonomy" id="556531"/>
    <lineage>
        <taxon>Bacteria</taxon>
        <taxon>Bacillati</taxon>
        <taxon>Actinomycetota</taxon>
        <taxon>Actinomycetes</taxon>
        <taxon>Micromonosporales</taxon>
        <taxon>Micromonosporaceae</taxon>
        <taxon>Rugosimonospora</taxon>
    </lineage>
</organism>
<proteinExistence type="predicted"/>
<accession>A0ABP9SLK4</accession>
<gene>
    <name evidence="2" type="ORF">GCM10023322_68820</name>
</gene>
<keyword evidence="3" id="KW-1185">Reference proteome</keyword>
<feature type="region of interest" description="Disordered" evidence="1">
    <location>
        <begin position="1"/>
        <end position="21"/>
    </location>
</feature>
<evidence type="ECO:0000313" key="2">
    <source>
        <dbReference type="EMBL" id="GAA5197490.1"/>
    </source>
</evidence>
<dbReference type="EMBL" id="BAABJQ010000030">
    <property type="protein sequence ID" value="GAA5197490.1"/>
    <property type="molecule type" value="Genomic_DNA"/>
</dbReference>
<protein>
    <submittedName>
        <fullName evidence="2">Uncharacterized protein</fullName>
    </submittedName>
</protein>
<feature type="compositionally biased region" description="Basic and acidic residues" evidence="1">
    <location>
        <begin position="39"/>
        <end position="51"/>
    </location>
</feature>
<dbReference type="Proteomes" id="UP001501570">
    <property type="component" value="Unassembled WGS sequence"/>
</dbReference>
<comment type="caution">
    <text evidence="2">The sequence shown here is derived from an EMBL/GenBank/DDBJ whole genome shotgun (WGS) entry which is preliminary data.</text>
</comment>